<feature type="region of interest" description="Disordered" evidence="1">
    <location>
        <begin position="1"/>
        <end position="27"/>
    </location>
</feature>
<reference evidence="3" key="1">
    <citation type="journal article" date="2016" name="Genome Announc.">
        <title>Genome sequence of Ustilaginoidea virens IPU010, a rice pathogenic fungus causing false smut.</title>
        <authorList>
            <person name="Kumagai T."/>
            <person name="Ishii T."/>
            <person name="Terai G."/>
            <person name="Umemura M."/>
            <person name="Machida M."/>
            <person name="Asai K."/>
        </authorList>
    </citation>
    <scope>NUCLEOTIDE SEQUENCE [LARGE SCALE GENOMIC DNA]</scope>
    <source>
        <strain evidence="3">IPU010</strain>
    </source>
</reference>
<gene>
    <name evidence="2" type="ORF">UVI_02042050</name>
</gene>
<dbReference type="Gene3D" id="3.40.50.300">
    <property type="entry name" value="P-loop containing nucleotide triphosphate hydrolases"/>
    <property type="match status" value="1"/>
</dbReference>
<comment type="caution">
    <text evidence="2">The sequence shown here is derived from an EMBL/GenBank/DDBJ whole genome shotgun (WGS) entry which is preliminary data.</text>
</comment>
<evidence type="ECO:0000313" key="3">
    <source>
        <dbReference type="Proteomes" id="UP000054053"/>
    </source>
</evidence>
<protein>
    <submittedName>
        <fullName evidence="2">Uncharacterized protein</fullName>
    </submittedName>
</protein>
<evidence type="ECO:0000256" key="1">
    <source>
        <dbReference type="SAM" id="MobiDB-lite"/>
    </source>
</evidence>
<evidence type="ECO:0000313" key="2">
    <source>
        <dbReference type="EMBL" id="GAO19095.1"/>
    </source>
</evidence>
<dbReference type="InterPro" id="IPR027417">
    <property type="entry name" value="P-loop_NTPase"/>
</dbReference>
<organism evidence="2 3">
    <name type="scientific">Ustilaginoidea virens</name>
    <name type="common">Rice false smut fungus</name>
    <name type="synonym">Villosiclava virens</name>
    <dbReference type="NCBI Taxonomy" id="1159556"/>
    <lineage>
        <taxon>Eukaryota</taxon>
        <taxon>Fungi</taxon>
        <taxon>Dikarya</taxon>
        <taxon>Ascomycota</taxon>
        <taxon>Pezizomycotina</taxon>
        <taxon>Sordariomycetes</taxon>
        <taxon>Hypocreomycetidae</taxon>
        <taxon>Hypocreales</taxon>
        <taxon>Clavicipitaceae</taxon>
        <taxon>Ustilaginoidea</taxon>
    </lineage>
</organism>
<accession>A0A1B5L6B2</accession>
<dbReference type="SUPFAM" id="SSF52540">
    <property type="entry name" value="P-loop containing nucleoside triphosphate hydrolases"/>
    <property type="match status" value="1"/>
</dbReference>
<feature type="region of interest" description="Disordered" evidence="1">
    <location>
        <begin position="52"/>
        <end position="74"/>
    </location>
</feature>
<sequence>MCSTSDDDSDSVSSDESLEINSDIGLEQDVARSKSPIITEIISDDAAAEASFQQHLHGSPDSSPESENDALGNSRSAVVSPRAYQVEMLDASLKQNAIIVSEVIRLQAASVSIKMLTGNDDLNTWSGSTWETILDGVRIVVSTYQVLFDALCHAFVTMDHLSLIVLDEGWLGTRLQRIKRYGY</sequence>
<dbReference type="AlphaFoldDB" id="A0A1B5L6B2"/>
<name>A0A1B5L6B2_USTVR</name>
<feature type="compositionally biased region" description="Acidic residues" evidence="1">
    <location>
        <begin position="1"/>
        <end position="10"/>
    </location>
</feature>
<dbReference type="Proteomes" id="UP000054053">
    <property type="component" value="Unassembled WGS sequence"/>
</dbReference>
<proteinExistence type="predicted"/>
<dbReference type="EMBL" id="BBTG02000024">
    <property type="protein sequence ID" value="GAO19095.1"/>
    <property type="molecule type" value="Genomic_DNA"/>
</dbReference>